<reference evidence="2 3" key="1">
    <citation type="submission" date="2015-01" db="EMBL/GenBank/DDBJ databases">
        <title>Genome sequence of Jeotgalibacillus alimentarius.</title>
        <authorList>
            <person name="Goh K.M."/>
            <person name="Chan K.-G."/>
            <person name="Yaakop A.S."/>
            <person name="Ee R."/>
            <person name="Gan H.M."/>
            <person name="Chan C.S."/>
        </authorList>
    </citation>
    <scope>NUCLEOTIDE SEQUENCE [LARGE SCALE GENOMIC DNA]</scope>
    <source>
        <strain evidence="2 3">YKJ-13</strain>
    </source>
</reference>
<accession>A0A0C2RM09</accession>
<feature type="domain" description="Protein kinase" evidence="1">
    <location>
        <begin position="30"/>
        <end position="261"/>
    </location>
</feature>
<keyword evidence="2" id="KW-0418">Kinase</keyword>
<comment type="caution">
    <text evidence="2">The sequence shown here is derived from an EMBL/GenBank/DDBJ whole genome shotgun (WGS) entry which is preliminary data.</text>
</comment>
<dbReference type="Gene3D" id="1.10.510.10">
    <property type="entry name" value="Transferase(Phosphotransferase) domain 1"/>
    <property type="match status" value="1"/>
</dbReference>
<dbReference type="PATRIC" id="fig|135826.4.peg.3421"/>
<dbReference type="InterPro" id="IPR011009">
    <property type="entry name" value="Kinase-like_dom_sf"/>
</dbReference>
<evidence type="ECO:0000313" key="2">
    <source>
        <dbReference type="EMBL" id="KIL42814.1"/>
    </source>
</evidence>
<sequence length="261" mass="30443">METVHWLIKKARQKIMDHQYLINEVLADRYKIEKVLQNGSYGIIYLCEDLPTGTQCVVKQMRKSKGKENTENYHQEITILKQLSHPGIPALIETFSFEDKQFFSMEFVEGKNVEDTLFATGQQYTEKECLEIVRKLTGIVCYIHQQGVYHGDIRIPNVLLHHSHLYLIDFGLASNLHTEKRLKKQQTLLAQDDFFDVGDFLLFLLYSTYEGKIKKRGSWTEELSLHPQTTLLLKRLLSITEPYRQCEEIQSDIEKAISQLS</sequence>
<protein>
    <submittedName>
        <fullName evidence="2">Protein kinase YbdM</fullName>
    </submittedName>
</protein>
<evidence type="ECO:0000259" key="1">
    <source>
        <dbReference type="PROSITE" id="PS50011"/>
    </source>
</evidence>
<dbReference type="RefSeq" id="WP_041123934.1">
    <property type="nucleotide sequence ID" value="NZ_JXRQ01000030.1"/>
</dbReference>
<keyword evidence="3" id="KW-1185">Reference proteome</keyword>
<dbReference type="SUPFAM" id="SSF56112">
    <property type="entry name" value="Protein kinase-like (PK-like)"/>
    <property type="match status" value="1"/>
</dbReference>
<keyword evidence="2" id="KW-0808">Transferase</keyword>
<dbReference type="EMBL" id="JXRQ01000030">
    <property type="protein sequence ID" value="KIL42814.1"/>
    <property type="molecule type" value="Genomic_DNA"/>
</dbReference>
<dbReference type="Pfam" id="PF00069">
    <property type="entry name" value="Pkinase"/>
    <property type="match status" value="1"/>
</dbReference>
<name>A0A0C2RM09_9BACL</name>
<evidence type="ECO:0000313" key="3">
    <source>
        <dbReference type="Proteomes" id="UP000031950"/>
    </source>
</evidence>
<dbReference type="AlphaFoldDB" id="A0A0C2RM09"/>
<gene>
    <name evidence="2" type="ORF">KP77_34440</name>
</gene>
<dbReference type="GO" id="GO:0004672">
    <property type="term" value="F:protein kinase activity"/>
    <property type="evidence" value="ECO:0007669"/>
    <property type="project" value="InterPro"/>
</dbReference>
<dbReference type="PROSITE" id="PS50011">
    <property type="entry name" value="PROTEIN_KINASE_DOM"/>
    <property type="match status" value="1"/>
</dbReference>
<dbReference type="STRING" id="135826.KP77_34440"/>
<dbReference type="InterPro" id="IPR000719">
    <property type="entry name" value="Prot_kinase_dom"/>
</dbReference>
<proteinExistence type="predicted"/>
<dbReference type="PANTHER" id="PTHR24347">
    <property type="entry name" value="SERINE/THREONINE-PROTEIN KINASE"/>
    <property type="match status" value="1"/>
</dbReference>
<dbReference type="Proteomes" id="UP000031950">
    <property type="component" value="Unassembled WGS sequence"/>
</dbReference>
<dbReference type="OrthoDB" id="9788659at2"/>
<dbReference type="GO" id="GO:0005524">
    <property type="term" value="F:ATP binding"/>
    <property type="evidence" value="ECO:0007669"/>
    <property type="project" value="InterPro"/>
</dbReference>
<organism evidence="2 3">
    <name type="scientific">Jeotgalibacillus alimentarius</name>
    <dbReference type="NCBI Taxonomy" id="135826"/>
    <lineage>
        <taxon>Bacteria</taxon>
        <taxon>Bacillati</taxon>
        <taxon>Bacillota</taxon>
        <taxon>Bacilli</taxon>
        <taxon>Bacillales</taxon>
        <taxon>Caryophanaceae</taxon>
        <taxon>Jeotgalibacillus</taxon>
    </lineage>
</organism>